<dbReference type="Gene3D" id="3.90.180.10">
    <property type="entry name" value="Medium-chain alcohol dehydrogenases, catalytic domain"/>
    <property type="match status" value="1"/>
</dbReference>
<keyword evidence="1" id="KW-0521">NADP</keyword>
<reference evidence="3 4" key="1">
    <citation type="submission" date="2016-10" db="EMBL/GenBank/DDBJ databases">
        <authorList>
            <person name="de Groot N.N."/>
        </authorList>
    </citation>
    <scope>NUCLEOTIDE SEQUENCE [LARGE SCALE GENOMIC DNA]</scope>
    <source>
        <strain evidence="3 4">U95</strain>
    </source>
</reference>
<evidence type="ECO:0000256" key="1">
    <source>
        <dbReference type="ARBA" id="ARBA00022857"/>
    </source>
</evidence>
<evidence type="ECO:0000313" key="4">
    <source>
        <dbReference type="Proteomes" id="UP000198767"/>
    </source>
</evidence>
<dbReference type="InterPro" id="IPR036291">
    <property type="entry name" value="NAD(P)-bd_dom_sf"/>
</dbReference>
<dbReference type="STRING" id="1156985.SAMN04488118_10465"/>
<dbReference type="GO" id="GO:0016491">
    <property type="term" value="F:oxidoreductase activity"/>
    <property type="evidence" value="ECO:0007669"/>
    <property type="project" value="InterPro"/>
</dbReference>
<keyword evidence="4" id="KW-1185">Reference proteome</keyword>
<dbReference type="SMART" id="SM00829">
    <property type="entry name" value="PKS_ER"/>
    <property type="match status" value="1"/>
</dbReference>
<dbReference type="Pfam" id="PF00107">
    <property type="entry name" value="ADH_zinc_N"/>
    <property type="match status" value="1"/>
</dbReference>
<dbReference type="Gene3D" id="3.40.50.720">
    <property type="entry name" value="NAD(P)-binding Rossmann-like Domain"/>
    <property type="match status" value="1"/>
</dbReference>
<dbReference type="AlphaFoldDB" id="A0A1G5QFM1"/>
<name>A0A1G5QFM1_9RHOB</name>
<dbReference type="PANTHER" id="PTHR44154">
    <property type="entry name" value="QUINONE OXIDOREDUCTASE"/>
    <property type="match status" value="1"/>
</dbReference>
<dbReference type="InterPro" id="IPR011032">
    <property type="entry name" value="GroES-like_sf"/>
</dbReference>
<accession>A0A1G5QFM1</accession>
<dbReference type="InterPro" id="IPR013149">
    <property type="entry name" value="ADH-like_C"/>
</dbReference>
<dbReference type="SUPFAM" id="SSF51735">
    <property type="entry name" value="NAD(P)-binding Rossmann-fold domains"/>
    <property type="match status" value="1"/>
</dbReference>
<dbReference type="CDD" id="cd08274">
    <property type="entry name" value="MDR9"/>
    <property type="match status" value="1"/>
</dbReference>
<dbReference type="SUPFAM" id="SSF50129">
    <property type="entry name" value="GroES-like"/>
    <property type="match status" value="1"/>
</dbReference>
<dbReference type="Pfam" id="PF08240">
    <property type="entry name" value="ADH_N"/>
    <property type="match status" value="1"/>
</dbReference>
<dbReference type="EMBL" id="FMWG01000004">
    <property type="protein sequence ID" value="SCZ60330.1"/>
    <property type="molecule type" value="Genomic_DNA"/>
</dbReference>
<dbReference type="PANTHER" id="PTHR44154:SF1">
    <property type="entry name" value="QUINONE OXIDOREDUCTASE"/>
    <property type="match status" value="1"/>
</dbReference>
<dbReference type="RefSeq" id="WP_232716386.1">
    <property type="nucleotide sequence ID" value="NZ_FMWG01000004.1"/>
</dbReference>
<dbReference type="InterPro" id="IPR013154">
    <property type="entry name" value="ADH-like_N"/>
</dbReference>
<evidence type="ECO:0000313" key="3">
    <source>
        <dbReference type="EMBL" id="SCZ60330.1"/>
    </source>
</evidence>
<protein>
    <submittedName>
        <fullName evidence="3">NADPH:quinone reductase</fullName>
    </submittedName>
</protein>
<dbReference type="InterPro" id="IPR051603">
    <property type="entry name" value="Zinc-ADH_QOR/CCCR"/>
</dbReference>
<sequence>MTTLPDKMKAMLLMGHGGLDQLVYADADTPRPKEGEVVIKVGACGLNNTDINTRTAWYSKANNEALGDGAESGFDSIDDADGTWGAGAIRFPLIQGADAVGVIVAVGAGVDPARVGERVMVDPWLLSHGDWLNPENSGYFGSELDGGFAEYTKVRSSNAIRVQSDLSDAELATFACAYTTAENLVQRTLPRPGETVVITGASGGVGSAAIQLCRLRGCRVIAVASESKASLLLELGASRVIDRNTEDLEGAIREAAAGPVDIALDVVGGKSFMPLINALRQGGRYSTSGCIGGQFAQFDLRQLVYKDLQLTGATICPAGTMQRVVSMIETGALKPLLAATYPLADMAQAQEAFIAKQHFGNIVVTP</sequence>
<proteinExistence type="predicted"/>
<dbReference type="InterPro" id="IPR020843">
    <property type="entry name" value="ER"/>
</dbReference>
<gene>
    <name evidence="3" type="ORF">SAMN04488118_10465</name>
</gene>
<dbReference type="Proteomes" id="UP000198767">
    <property type="component" value="Unassembled WGS sequence"/>
</dbReference>
<feature type="domain" description="Enoyl reductase (ER)" evidence="2">
    <location>
        <begin position="17"/>
        <end position="364"/>
    </location>
</feature>
<organism evidence="3 4">
    <name type="scientific">Epibacterium ulvae</name>
    <dbReference type="NCBI Taxonomy" id="1156985"/>
    <lineage>
        <taxon>Bacteria</taxon>
        <taxon>Pseudomonadati</taxon>
        <taxon>Pseudomonadota</taxon>
        <taxon>Alphaproteobacteria</taxon>
        <taxon>Rhodobacterales</taxon>
        <taxon>Roseobacteraceae</taxon>
        <taxon>Epibacterium</taxon>
    </lineage>
</organism>
<evidence type="ECO:0000259" key="2">
    <source>
        <dbReference type="SMART" id="SM00829"/>
    </source>
</evidence>